<keyword evidence="3" id="KW-1185">Reference proteome</keyword>
<proteinExistence type="predicted"/>
<dbReference type="Proteomes" id="UP000718564">
    <property type="component" value="Unassembled WGS sequence"/>
</dbReference>
<dbReference type="EMBL" id="QMEB01000022">
    <property type="protein sequence ID" value="NMG18799.1"/>
    <property type="molecule type" value="Genomic_DNA"/>
</dbReference>
<protein>
    <submittedName>
        <fullName evidence="2">Uncharacterized protein</fullName>
    </submittedName>
</protein>
<evidence type="ECO:0000313" key="2">
    <source>
        <dbReference type="EMBL" id="NMG18799.1"/>
    </source>
</evidence>
<feature type="region of interest" description="Disordered" evidence="1">
    <location>
        <begin position="1"/>
        <end position="21"/>
    </location>
</feature>
<evidence type="ECO:0000313" key="3">
    <source>
        <dbReference type="Proteomes" id="UP000718564"/>
    </source>
</evidence>
<organism evidence="2 3">
    <name type="scientific">Brasilonema bromeliae SPC951</name>
    <dbReference type="NCBI Taxonomy" id="385972"/>
    <lineage>
        <taxon>Bacteria</taxon>
        <taxon>Bacillati</taxon>
        <taxon>Cyanobacteriota</taxon>
        <taxon>Cyanophyceae</taxon>
        <taxon>Nostocales</taxon>
        <taxon>Scytonemataceae</taxon>
        <taxon>Brasilonema</taxon>
        <taxon>Bromeliae group (in: Brasilonema)</taxon>
    </lineage>
</organism>
<accession>A0ABX1P399</accession>
<name>A0ABX1P399_9CYAN</name>
<dbReference type="RefSeq" id="WP_169154082.1">
    <property type="nucleotide sequence ID" value="NZ_CAWPJE010000362.1"/>
</dbReference>
<sequence>MSMNNRIQDVAKNAASAPSEGGGWLPAALKVGAVLVTVALSAVGAGEAADAAESLSEIGRK</sequence>
<gene>
    <name evidence="2" type="ORF">DP116_04780</name>
</gene>
<comment type="caution">
    <text evidence="2">The sequence shown here is derived from an EMBL/GenBank/DDBJ whole genome shotgun (WGS) entry which is preliminary data.</text>
</comment>
<reference evidence="2 3" key="1">
    <citation type="submission" date="2018-06" db="EMBL/GenBank/DDBJ databases">
        <title>Comparative genomics of Brasilonema spp. strains.</title>
        <authorList>
            <person name="Alvarenga D.O."/>
            <person name="Fiore M.F."/>
            <person name="Varani A.M."/>
        </authorList>
    </citation>
    <scope>NUCLEOTIDE SEQUENCE [LARGE SCALE GENOMIC DNA]</scope>
    <source>
        <strain evidence="2 3">SPC951</strain>
    </source>
</reference>
<evidence type="ECO:0000256" key="1">
    <source>
        <dbReference type="SAM" id="MobiDB-lite"/>
    </source>
</evidence>